<evidence type="ECO:0000313" key="2">
    <source>
        <dbReference type="Proteomes" id="UP000283210"/>
    </source>
</evidence>
<dbReference type="Proteomes" id="UP000283210">
    <property type="component" value="Chromosome 16"/>
</dbReference>
<dbReference type="AlphaFoldDB" id="A0A3S2PJW6"/>
<keyword evidence="2" id="KW-1185">Reference proteome</keyword>
<name>A0A3S2PJW6_ORYJA</name>
<sequence>MSSKDLCRTIINTIICMSDDECCRMAFILMHNRSIEIIVSLIGATVKLVMDADGADSPAGAARSQKSRLLVNCSTCGCDFMIMRPTVVNLPVLANFLWN</sequence>
<reference evidence="1 2" key="1">
    <citation type="submission" date="2018-11" db="EMBL/GenBank/DDBJ databases">
        <authorList>
            <person name="Lopez-Roques C."/>
            <person name="Donnadieu C."/>
            <person name="Bouchez O."/>
            <person name="Klopp C."/>
            <person name="Cabau C."/>
            <person name="Zahm M."/>
        </authorList>
    </citation>
    <scope>NUCLEOTIDE SEQUENCE [LARGE SCALE GENOMIC DNA]</scope>
    <source>
        <strain evidence="1">RS831</strain>
        <tissue evidence="1">Whole body</tissue>
    </source>
</reference>
<organism evidence="1 2">
    <name type="scientific">Oryzias javanicus</name>
    <name type="common">Javanese ricefish</name>
    <name type="synonym">Aplocheilus javanicus</name>
    <dbReference type="NCBI Taxonomy" id="123683"/>
    <lineage>
        <taxon>Eukaryota</taxon>
        <taxon>Metazoa</taxon>
        <taxon>Chordata</taxon>
        <taxon>Craniata</taxon>
        <taxon>Vertebrata</taxon>
        <taxon>Euteleostomi</taxon>
        <taxon>Actinopterygii</taxon>
        <taxon>Neopterygii</taxon>
        <taxon>Teleostei</taxon>
        <taxon>Neoteleostei</taxon>
        <taxon>Acanthomorphata</taxon>
        <taxon>Ovalentaria</taxon>
        <taxon>Atherinomorphae</taxon>
        <taxon>Beloniformes</taxon>
        <taxon>Adrianichthyidae</taxon>
        <taxon>Oryziinae</taxon>
        <taxon>Oryzias</taxon>
    </lineage>
</organism>
<dbReference type="EMBL" id="CM012452">
    <property type="protein sequence ID" value="RVE62883.1"/>
    <property type="molecule type" value="Genomic_DNA"/>
</dbReference>
<proteinExistence type="predicted"/>
<evidence type="ECO:0000313" key="1">
    <source>
        <dbReference type="EMBL" id="RVE62883.1"/>
    </source>
</evidence>
<reference evidence="1 2" key="2">
    <citation type="submission" date="2019-01" db="EMBL/GenBank/DDBJ databases">
        <title>A chromosome length genome reference of the Java medaka (oryzias javanicus).</title>
        <authorList>
            <person name="Herpin A."/>
            <person name="Takehana Y."/>
            <person name="Naruse K."/>
            <person name="Ansai S."/>
            <person name="Kawaguchi M."/>
        </authorList>
    </citation>
    <scope>NUCLEOTIDE SEQUENCE [LARGE SCALE GENOMIC DNA]</scope>
    <source>
        <strain evidence="1">RS831</strain>
        <tissue evidence="1">Whole body</tissue>
    </source>
</reference>
<protein>
    <submittedName>
        <fullName evidence="1">Uncharacterized protein</fullName>
    </submittedName>
</protein>
<accession>A0A3S2PJW6</accession>
<gene>
    <name evidence="1" type="ORF">OJAV_G00159950</name>
</gene>